<reference evidence="2 3" key="1">
    <citation type="submission" date="2023-06" db="EMBL/GenBank/DDBJ databases">
        <title>Aquibacillus rhizosphaerae LR5S19.</title>
        <authorList>
            <person name="Sun J.-Q."/>
        </authorList>
    </citation>
    <scope>NUCLEOTIDE SEQUENCE [LARGE SCALE GENOMIC DNA]</scope>
    <source>
        <strain evidence="2 3">LR5S19</strain>
    </source>
</reference>
<comment type="caution">
    <text evidence="2">The sequence shown here is derived from an EMBL/GenBank/DDBJ whole genome shotgun (WGS) entry which is preliminary data.</text>
</comment>
<keyword evidence="3" id="KW-1185">Reference proteome</keyword>
<name>A0ABT7L6R1_9BACI</name>
<keyword evidence="1" id="KW-1133">Transmembrane helix</keyword>
<gene>
    <name evidence="2" type="ORF">QQS35_14030</name>
</gene>
<evidence type="ECO:0000313" key="3">
    <source>
        <dbReference type="Proteomes" id="UP001235343"/>
    </source>
</evidence>
<accession>A0ABT7L6R1</accession>
<sequence>MKMNSRGFLITEVVASFSVFVTIMLTVTPIFYQLTIEEHILKERRNIQSVLHDELQIVLATDFKTPIKKDINIDNQKVEVSFTEDSSLVKGCARWNNAKQVKEELCLYGYTKK</sequence>
<keyword evidence="1" id="KW-0812">Transmembrane</keyword>
<evidence type="ECO:0000256" key="1">
    <source>
        <dbReference type="SAM" id="Phobius"/>
    </source>
</evidence>
<organism evidence="2 3">
    <name type="scientific">Aquibacillus rhizosphaerae</name>
    <dbReference type="NCBI Taxonomy" id="3051431"/>
    <lineage>
        <taxon>Bacteria</taxon>
        <taxon>Bacillati</taxon>
        <taxon>Bacillota</taxon>
        <taxon>Bacilli</taxon>
        <taxon>Bacillales</taxon>
        <taxon>Bacillaceae</taxon>
        <taxon>Aquibacillus</taxon>
    </lineage>
</organism>
<feature type="transmembrane region" description="Helical" evidence="1">
    <location>
        <begin position="7"/>
        <end position="32"/>
    </location>
</feature>
<dbReference type="EMBL" id="JASTZU010000041">
    <property type="protein sequence ID" value="MDL4841556.1"/>
    <property type="molecule type" value="Genomic_DNA"/>
</dbReference>
<keyword evidence="1" id="KW-0472">Membrane</keyword>
<evidence type="ECO:0000313" key="2">
    <source>
        <dbReference type="EMBL" id="MDL4841556.1"/>
    </source>
</evidence>
<protein>
    <recommendedName>
        <fullName evidence="4">Type II secretion system protein</fullName>
    </recommendedName>
</protein>
<evidence type="ECO:0008006" key="4">
    <source>
        <dbReference type="Google" id="ProtNLM"/>
    </source>
</evidence>
<dbReference type="RefSeq" id="WP_285932840.1">
    <property type="nucleotide sequence ID" value="NZ_JASTZU010000041.1"/>
</dbReference>
<dbReference type="Proteomes" id="UP001235343">
    <property type="component" value="Unassembled WGS sequence"/>
</dbReference>
<proteinExistence type="predicted"/>